<sequence>VHHLLASALRHLHPVGAALPIPVPAAEPALVPPQVPLPRPLRPRPLRLPPPHHLLRVQLSTHRLRAPAPPAPPPPRVRLWLPRRRRFRRRRRSTQRLPPPPARRPRRSVLRGPLLPLEVHEARALRRLQKGVSSIVAAICYAWMQSSKGDGQAAAVPVVNMRRSRMAGCRQAAWLLYHVGVDASALLFADEVDMEGLIMDQRASLVVVGQDVLRSNGEAGSVCTLLANDHSEEAYALLQSLDIKKLLLAGILLDTNNLSKVCSE</sequence>
<reference evidence="3" key="1">
    <citation type="journal article" date="2014" name="Science">
        <title>Ancient hybridizations among the ancestral genomes of bread wheat.</title>
        <authorList>
            <consortium name="International Wheat Genome Sequencing Consortium,"/>
            <person name="Marcussen T."/>
            <person name="Sandve S.R."/>
            <person name="Heier L."/>
            <person name="Spannagl M."/>
            <person name="Pfeifer M."/>
            <person name="Jakobsen K.S."/>
            <person name="Wulff B.B."/>
            <person name="Steuernagel B."/>
            <person name="Mayer K.F."/>
            <person name="Olsen O.A."/>
        </authorList>
    </citation>
    <scope>NUCLEOTIDE SEQUENCE [LARGE SCALE GENOMIC DNA]</scope>
    <source>
        <strain evidence="3">cv. AL8/78</strain>
    </source>
</reference>
<dbReference type="PANTHER" id="PTHR12112">
    <property type="entry name" value="BNIP - RELATED"/>
    <property type="match status" value="1"/>
</dbReference>
<reference evidence="2" key="3">
    <citation type="journal article" date="2017" name="Nature">
        <title>Genome sequence of the progenitor of the wheat D genome Aegilops tauschii.</title>
        <authorList>
            <person name="Luo M.C."/>
            <person name="Gu Y.Q."/>
            <person name="Puiu D."/>
            <person name="Wang H."/>
            <person name="Twardziok S.O."/>
            <person name="Deal K.R."/>
            <person name="Huo N."/>
            <person name="Zhu T."/>
            <person name="Wang L."/>
            <person name="Wang Y."/>
            <person name="McGuire P.E."/>
            <person name="Liu S."/>
            <person name="Long H."/>
            <person name="Ramasamy R.K."/>
            <person name="Rodriguez J.C."/>
            <person name="Van S.L."/>
            <person name="Yuan L."/>
            <person name="Wang Z."/>
            <person name="Xia Z."/>
            <person name="Xiao L."/>
            <person name="Anderson O.D."/>
            <person name="Ouyang S."/>
            <person name="Liang Y."/>
            <person name="Zimin A.V."/>
            <person name="Pertea G."/>
            <person name="Qi P."/>
            <person name="Bennetzen J.L."/>
            <person name="Dai X."/>
            <person name="Dawson M.W."/>
            <person name="Muller H.G."/>
            <person name="Kugler K."/>
            <person name="Rivarola-Duarte L."/>
            <person name="Spannagl M."/>
            <person name="Mayer K.F.X."/>
            <person name="Lu F.H."/>
            <person name="Bevan M.W."/>
            <person name="Leroy P."/>
            <person name="Li P."/>
            <person name="You F.M."/>
            <person name="Sun Q."/>
            <person name="Liu Z."/>
            <person name="Lyons E."/>
            <person name="Wicker T."/>
            <person name="Salzberg S.L."/>
            <person name="Devos K.M."/>
            <person name="Dvorak J."/>
        </authorList>
    </citation>
    <scope>NUCLEOTIDE SEQUENCE [LARGE SCALE GENOMIC DNA]</scope>
    <source>
        <strain evidence="2">cv. AL8/78</strain>
    </source>
</reference>
<accession>A0A453G9T5</accession>
<name>A0A453G9T5_AEGTS</name>
<feature type="compositionally biased region" description="Basic residues" evidence="1">
    <location>
        <begin position="82"/>
        <end position="94"/>
    </location>
</feature>
<dbReference type="Gramene" id="AET3Gv20929600.9">
    <property type="protein sequence ID" value="AET3Gv20929600.9"/>
    <property type="gene ID" value="AET3Gv20929600"/>
</dbReference>
<dbReference type="PANTHER" id="PTHR12112:SF39">
    <property type="entry name" value="EG:152A3.5 PROTEIN (FBGN0003116_PN PROTEIN)"/>
    <property type="match status" value="1"/>
</dbReference>
<evidence type="ECO:0000313" key="2">
    <source>
        <dbReference type="EnsemblPlants" id="AET3Gv20929600.9"/>
    </source>
</evidence>
<dbReference type="AlphaFoldDB" id="A0A453G9T5"/>
<reference evidence="2" key="4">
    <citation type="submission" date="2019-03" db="UniProtKB">
        <authorList>
            <consortium name="EnsemblPlants"/>
        </authorList>
    </citation>
    <scope>IDENTIFICATION</scope>
</reference>
<dbReference type="GO" id="GO:0005737">
    <property type="term" value="C:cytoplasm"/>
    <property type="evidence" value="ECO:0007669"/>
    <property type="project" value="TreeGrafter"/>
</dbReference>
<dbReference type="Proteomes" id="UP000015105">
    <property type="component" value="Chromosome 3D"/>
</dbReference>
<protein>
    <submittedName>
        <fullName evidence="2">Uncharacterized protein</fullName>
    </submittedName>
</protein>
<keyword evidence="3" id="KW-1185">Reference proteome</keyword>
<dbReference type="EnsemblPlants" id="AET3Gv20929600.9">
    <property type="protein sequence ID" value="AET3Gv20929600.9"/>
    <property type="gene ID" value="AET3Gv20929600"/>
</dbReference>
<organism evidence="2 3">
    <name type="scientific">Aegilops tauschii subsp. strangulata</name>
    <name type="common">Goatgrass</name>
    <dbReference type="NCBI Taxonomy" id="200361"/>
    <lineage>
        <taxon>Eukaryota</taxon>
        <taxon>Viridiplantae</taxon>
        <taxon>Streptophyta</taxon>
        <taxon>Embryophyta</taxon>
        <taxon>Tracheophyta</taxon>
        <taxon>Spermatophyta</taxon>
        <taxon>Magnoliopsida</taxon>
        <taxon>Liliopsida</taxon>
        <taxon>Poales</taxon>
        <taxon>Poaceae</taxon>
        <taxon>BOP clade</taxon>
        <taxon>Pooideae</taxon>
        <taxon>Triticodae</taxon>
        <taxon>Triticeae</taxon>
        <taxon>Triticinae</taxon>
        <taxon>Aegilops</taxon>
    </lineage>
</organism>
<dbReference type="Gene3D" id="3.90.1640.10">
    <property type="entry name" value="inorganic pyrophosphatase (n-terminal core)"/>
    <property type="match status" value="1"/>
</dbReference>
<evidence type="ECO:0000313" key="3">
    <source>
        <dbReference type="Proteomes" id="UP000015105"/>
    </source>
</evidence>
<dbReference type="GO" id="GO:0004309">
    <property type="term" value="F:exopolyphosphatase activity"/>
    <property type="evidence" value="ECO:0007669"/>
    <property type="project" value="TreeGrafter"/>
</dbReference>
<reference evidence="2" key="5">
    <citation type="journal article" date="2021" name="G3 (Bethesda)">
        <title>Aegilops tauschii genome assembly Aet v5.0 features greater sequence contiguity and improved annotation.</title>
        <authorList>
            <person name="Wang L."/>
            <person name="Zhu T."/>
            <person name="Rodriguez J.C."/>
            <person name="Deal K.R."/>
            <person name="Dubcovsky J."/>
            <person name="McGuire P.E."/>
            <person name="Lux T."/>
            <person name="Spannagl M."/>
            <person name="Mayer K.F.X."/>
            <person name="Baldrich P."/>
            <person name="Meyers B.C."/>
            <person name="Huo N."/>
            <person name="Gu Y.Q."/>
            <person name="Zhou H."/>
            <person name="Devos K.M."/>
            <person name="Bennetzen J.L."/>
            <person name="Unver T."/>
            <person name="Budak H."/>
            <person name="Gulick P.J."/>
            <person name="Galiba G."/>
            <person name="Kalapos B."/>
            <person name="Nelson D.R."/>
            <person name="Li P."/>
            <person name="You F.M."/>
            <person name="Luo M.C."/>
            <person name="Dvorak J."/>
        </authorList>
    </citation>
    <scope>NUCLEOTIDE SEQUENCE [LARGE SCALE GENOMIC DNA]</scope>
    <source>
        <strain evidence="2">cv. AL8/78</strain>
    </source>
</reference>
<evidence type="ECO:0000256" key="1">
    <source>
        <dbReference type="SAM" id="MobiDB-lite"/>
    </source>
</evidence>
<reference evidence="3" key="2">
    <citation type="journal article" date="2017" name="Nat. Plants">
        <title>The Aegilops tauschii genome reveals multiple impacts of transposons.</title>
        <authorList>
            <person name="Zhao G."/>
            <person name="Zou C."/>
            <person name="Li K."/>
            <person name="Wang K."/>
            <person name="Li T."/>
            <person name="Gao L."/>
            <person name="Zhang X."/>
            <person name="Wang H."/>
            <person name="Yang Z."/>
            <person name="Liu X."/>
            <person name="Jiang W."/>
            <person name="Mao L."/>
            <person name="Kong X."/>
            <person name="Jiao Y."/>
            <person name="Jia J."/>
        </authorList>
    </citation>
    <scope>NUCLEOTIDE SEQUENCE [LARGE SCALE GENOMIC DNA]</scope>
    <source>
        <strain evidence="3">cv. AL8/78</strain>
    </source>
</reference>
<proteinExistence type="predicted"/>
<feature type="region of interest" description="Disordered" evidence="1">
    <location>
        <begin position="82"/>
        <end position="108"/>
    </location>
</feature>